<dbReference type="Proteomes" id="UP000597656">
    <property type="component" value="Unassembled WGS sequence"/>
</dbReference>
<reference evidence="2" key="1">
    <citation type="journal article" date="2019" name="Int. J. Syst. Evol. Microbiol.">
        <title>The Global Catalogue of Microorganisms (GCM) 10K type strain sequencing project: providing services to taxonomists for standard genome sequencing and annotation.</title>
        <authorList>
            <consortium name="The Broad Institute Genomics Platform"/>
            <consortium name="The Broad Institute Genome Sequencing Center for Infectious Disease"/>
            <person name="Wu L."/>
            <person name="Ma J."/>
        </authorList>
    </citation>
    <scope>NUCLEOTIDE SEQUENCE [LARGE SCALE GENOMIC DNA]</scope>
    <source>
        <strain evidence="2">CGMCC 4.7319</strain>
    </source>
</reference>
<keyword evidence="2" id="KW-1185">Reference proteome</keyword>
<gene>
    <name evidence="1" type="ORF">GCM10011609_29160</name>
</gene>
<evidence type="ECO:0000313" key="1">
    <source>
        <dbReference type="EMBL" id="GGM90363.1"/>
    </source>
</evidence>
<name>A0ABQ2HSK3_9PSEU</name>
<dbReference type="EMBL" id="BMNC01000003">
    <property type="protein sequence ID" value="GGM90363.1"/>
    <property type="molecule type" value="Genomic_DNA"/>
</dbReference>
<sequence length="103" mass="11332">MGEIAIDITDELAARQALVASDHRFAAFLNHVPVRAAIYDVEDRLVWIGQESARFWGCSPEEMIDQRWAEAPVPMLLALIGPAHEHLVPCEGLLPDCVGVGWG</sequence>
<evidence type="ECO:0000313" key="2">
    <source>
        <dbReference type="Proteomes" id="UP000597656"/>
    </source>
</evidence>
<dbReference type="Gene3D" id="3.30.450.20">
    <property type="entry name" value="PAS domain"/>
    <property type="match status" value="1"/>
</dbReference>
<accession>A0ABQ2HSK3</accession>
<organism evidence="1 2">
    <name type="scientific">Lentzea pudingi</name>
    <dbReference type="NCBI Taxonomy" id="1789439"/>
    <lineage>
        <taxon>Bacteria</taxon>
        <taxon>Bacillati</taxon>
        <taxon>Actinomycetota</taxon>
        <taxon>Actinomycetes</taxon>
        <taxon>Pseudonocardiales</taxon>
        <taxon>Pseudonocardiaceae</taxon>
        <taxon>Lentzea</taxon>
    </lineage>
</organism>
<dbReference type="RefSeq" id="WP_189155197.1">
    <property type="nucleotide sequence ID" value="NZ_BMNC01000003.1"/>
</dbReference>
<evidence type="ECO:0008006" key="3">
    <source>
        <dbReference type="Google" id="ProtNLM"/>
    </source>
</evidence>
<dbReference type="SUPFAM" id="SSF55785">
    <property type="entry name" value="PYP-like sensor domain (PAS domain)"/>
    <property type="match status" value="1"/>
</dbReference>
<protein>
    <recommendedName>
        <fullName evidence="3">PAS domain-containing protein</fullName>
    </recommendedName>
</protein>
<comment type="caution">
    <text evidence="1">The sequence shown here is derived from an EMBL/GenBank/DDBJ whole genome shotgun (WGS) entry which is preliminary data.</text>
</comment>
<dbReference type="InterPro" id="IPR035965">
    <property type="entry name" value="PAS-like_dom_sf"/>
</dbReference>
<proteinExistence type="predicted"/>